<dbReference type="SUPFAM" id="SSF57783">
    <property type="entry name" value="Zinc beta-ribbon"/>
    <property type="match status" value="1"/>
</dbReference>
<dbReference type="SMART" id="SM00382">
    <property type="entry name" value="AAA"/>
    <property type="match status" value="1"/>
</dbReference>
<dbReference type="EMBL" id="JBHLSS010000021">
    <property type="protein sequence ID" value="MFC0708604.1"/>
    <property type="molecule type" value="Genomic_DNA"/>
</dbReference>
<reference evidence="2 3" key="1">
    <citation type="submission" date="2024-09" db="EMBL/GenBank/DDBJ databases">
        <authorList>
            <person name="Sun Q."/>
            <person name="Mori K."/>
        </authorList>
    </citation>
    <scope>NUCLEOTIDE SEQUENCE [LARGE SCALE GENOMIC DNA]</scope>
    <source>
        <strain evidence="2 3">NCAIM B.01794</strain>
    </source>
</reference>
<organism evidence="2 3">
    <name type="scientific">Azorhizophilus paspali</name>
    <name type="common">Azotobacter paspali</name>
    <dbReference type="NCBI Taxonomy" id="69963"/>
    <lineage>
        <taxon>Bacteria</taxon>
        <taxon>Pseudomonadati</taxon>
        <taxon>Pseudomonadota</taxon>
        <taxon>Gammaproteobacteria</taxon>
        <taxon>Pseudomonadales</taxon>
        <taxon>Pseudomonadaceae</taxon>
        <taxon>Azorhizophilus</taxon>
    </lineage>
</organism>
<proteinExistence type="predicted"/>
<dbReference type="SUPFAM" id="SSF52540">
    <property type="entry name" value="P-loop containing nucleoside triphosphate hydrolases"/>
    <property type="match status" value="1"/>
</dbReference>
<feature type="domain" description="AAA+ ATPase" evidence="1">
    <location>
        <begin position="171"/>
        <end position="355"/>
    </location>
</feature>
<keyword evidence="3" id="KW-1185">Reference proteome</keyword>
<dbReference type="Pfam" id="PF01807">
    <property type="entry name" value="Zn_ribbon_DnaG"/>
    <property type="match status" value="1"/>
</dbReference>
<dbReference type="InterPro" id="IPR027417">
    <property type="entry name" value="P-loop_NTPase"/>
</dbReference>
<protein>
    <submittedName>
        <fullName evidence="2">AAA family ATPase</fullName>
    </submittedName>
</protein>
<dbReference type="Gene3D" id="3.90.580.10">
    <property type="entry name" value="Zinc finger, CHC2-type domain"/>
    <property type="match status" value="1"/>
</dbReference>
<sequence>MSDLLEHLLLPRLEGVKKHGERYMACCPTHDDKSPSLSLVRGNDGRVLVHCYAGCEPRNVLAAVGLELKDLFPSGLSQEQRQQYLREKLEKERYFERLVIESGNGAVGNGQELSDDDIARMALAHERIEQLDQQLAALDKPEKSKCRAMLTQASAIKPRGIRWLWPAWIAKGKLTVLAGAGGAGKTTLAIGLAAILTSGGHYPDGSLCTERGNVLIWTSEDDPADTLVPRLMAAGADLSRVHIINGRINHKGEHEPFDPATDFNLLRKAVEALGGASLLILDPVVNLVKGDMHKANDVRRSLQVVVDFAEEHDCAVLGISHFSKGSGGSSPADRVIGSQAFGALARTVLVAAKQEDSEVRVLARAKSNISNDNGGCSYSIEECTVDDDIETTRVRWGDFIDGSAKEILADVERQIDDEPEDDDPAEALRRILSEGPLTGKEAKRLMVENGYTQKQIRTAREKLSVTIDREGFGKNIKSYWSLTSFMPSNLHSCPSSSMGTNEEKGHEWKNEARMEDAADNQKFSKTASTITDGLQDETPLGNSLTTINDNAEYF</sequence>
<dbReference type="InterPro" id="IPR002694">
    <property type="entry name" value="Znf_CHC2"/>
</dbReference>
<dbReference type="Gene3D" id="3.40.50.300">
    <property type="entry name" value="P-loop containing nucleotide triphosphate hydrolases"/>
    <property type="match status" value="1"/>
</dbReference>
<gene>
    <name evidence="2" type="ORF">ACFFGX_03000</name>
</gene>
<evidence type="ECO:0000313" key="2">
    <source>
        <dbReference type="EMBL" id="MFC0708604.1"/>
    </source>
</evidence>
<dbReference type="RefSeq" id="WP_376942727.1">
    <property type="nucleotide sequence ID" value="NZ_CP171449.1"/>
</dbReference>
<evidence type="ECO:0000313" key="3">
    <source>
        <dbReference type="Proteomes" id="UP001589891"/>
    </source>
</evidence>
<dbReference type="Proteomes" id="UP001589891">
    <property type="component" value="Unassembled WGS sequence"/>
</dbReference>
<evidence type="ECO:0000259" key="1">
    <source>
        <dbReference type="SMART" id="SM00382"/>
    </source>
</evidence>
<dbReference type="InterPro" id="IPR003593">
    <property type="entry name" value="AAA+_ATPase"/>
</dbReference>
<name>A0ABV6SGE7_AZOPA</name>
<dbReference type="InterPro" id="IPR036977">
    <property type="entry name" value="DNA_primase_Znf_CHC2"/>
</dbReference>
<dbReference type="Pfam" id="PF13481">
    <property type="entry name" value="AAA_25"/>
    <property type="match status" value="1"/>
</dbReference>
<accession>A0ABV6SGE7</accession>
<comment type="caution">
    <text evidence="2">The sequence shown here is derived from an EMBL/GenBank/DDBJ whole genome shotgun (WGS) entry which is preliminary data.</text>
</comment>